<evidence type="ECO:0000313" key="1">
    <source>
        <dbReference type="EMBL" id="DAF99024.1"/>
    </source>
</evidence>
<organism evidence="1">
    <name type="scientific">Siphoviridae sp. ctDmR33</name>
    <dbReference type="NCBI Taxonomy" id="2825389"/>
    <lineage>
        <taxon>Viruses</taxon>
        <taxon>Duplodnaviria</taxon>
        <taxon>Heunggongvirae</taxon>
        <taxon>Uroviricota</taxon>
        <taxon>Caudoviricetes</taxon>
    </lineage>
</organism>
<reference evidence="1" key="1">
    <citation type="journal article" date="2021" name="Proc. Natl. Acad. Sci. U.S.A.">
        <title>A Catalog of Tens of Thousands of Viruses from Human Metagenomes Reveals Hidden Associations with Chronic Diseases.</title>
        <authorList>
            <person name="Tisza M.J."/>
            <person name="Buck C.B."/>
        </authorList>
    </citation>
    <scope>NUCLEOTIDE SEQUENCE</scope>
    <source>
        <strain evidence="1">CtDmR33</strain>
    </source>
</reference>
<proteinExistence type="predicted"/>
<dbReference type="Pfam" id="PF05339">
    <property type="entry name" value="DUF739"/>
    <property type="match status" value="1"/>
</dbReference>
<dbReference type="EMBL" id="BK016159">
    <property type="protein sequence ID" value="DAF99024.1"/>
    <property type="molecule type" value="Genomic_DNA"/>
</dbReference>
<protein>
    <submittedName>
        <fullName evidence="1">Uncharacterized protein</fullName>
    </submittedName>
</protein>
<sequence length="62" mass="6953">MMRHGDTNASLAKYLGITEQSVSNKINENGTEFKQGEIAKIKVKYNLDSEAIDQIFFAEEVS</sequence>
<accession>A0A8S5UX09</accession>
<name>A0A8S5UX09_9CAUD</name>
<dbReference type="InterPro" id="IPR008003">
    <property type="entry name" value="DUF739"/>
</dbReference>